<evidence type="ECO:0000256" key="1">
    <source>
        <dbReference type="ARBA" id="ARBA00004141"/>
    </source>
</evidence>
<dbReference type="Pfam" id="PF20684">
    <property type="entry name" value="Fung_rhodopsin"/>
    <property type="match status" value="1"/>
</dbReference>
<reference evidence="9 10" key="1">
    <citation type="submission" date="2023-01" db="EMBL/GenBank/DDBJ databases">
        <title>Analysis of 21 Apiospora genomes using comparative genomics revels a genus with tremendous synthesis potential of carbohydrate active enzymes and secondary metabolites.</title>
        <authorList>
            <person name="Sorensen T."/>
        </authorList>
    </citation>
    <scope>NUCLEOTIDE SEQUENCE [LARGE SCALE GENOMIC DNA]</scope>
    <source>
        <strain evidence="9 10">CBS 135458</strain>
    </source>
</reference>
<evidence type="ECO:0000313" key="10">
    <source>
        <dbReference type="Proteomes" id="UP001480595"/>
    </source>
</evidence>
<keyword evidence="2 7" id="KW-0812">Transmembrane</keyword>
<feature type="transmembrane region" description="Helical" evidence="7">
    <location>
        <begin position="20"/>
        <end position="47"/>
    </location>
</feature>
<evidence type="ECO:0000259" key="8">
    <source>
        <dbReference type="Pfam" id="PF20684"/>
    </source>
</evidence>
<proteinExistence type="inferred from homology"/>
<dbReference type="GeneID" id="92085001"/>
<sequence length="380" mass="41761">MGEHGVMPLPEGQVQDFHRMTYIQILIVTVFSFTFTFATALLALRIYTSVRIVKHSDVSDREHSSIPFIALWDATTDTGSPTVLISLSHAIWIWEAPLNVTAEQLDGYNNYLLSISLTYIWPPTLAKLAILVLYRQVNPFQTFRICVYITTAAITIYTVVFTALLCGPCDPVDVGSGTCLNNIAIAQAILNILSDVWLIVLPIPMIHGLRMPLRQKIVVGVILGLGSAVVIASIARISSIRAVTTSPDVTWTQASACIWSSVELNFGIVCNCMARLRPFVRAHMPKLARQLDYHGDVVTPYLATMRSSHEPGPNEGGDGEAQRVGEEATDTLRLRGFEGNRQRGAQGESGHILVRNEVTVDVEQAEAASRRSSSESLIRC</sequence>
<dbReference type="InterPro" id="IPR049326">
    <property type="entry name" value="Rhodopsin_dom_fungi"/>
</dbReference>
<feature type="transmembrane region" description="Helical" evidence="7">
    <location>
        <begin position="217"/>
        <end position="237"/>
    </location>
</feature>
<dbReference type="InterPro" id="IPR052337">
    <property type="entry name" value="SAT4-like"/>
</dbReference>
<evidence type="ECO:0000313" key="9">
    <source>
        <dbReference type="EMBL" id="KAK8091024.1"/>
    </source>
</evidence>
<keyword evidence="10" id="KW-1185">Reference proteome</keyword>
<evidence type="ECO:0000256" key="4">
    <source>
        <dbReference type="ARBA" id="ARBA00023136"/>
    </source>
</evidence>
<dbReference type="PANTHER" id="PTHR33048">
    <property type="entry name" value="PTH11-LIKE INTEGRAL MEMBRANE PROTEIN (AFU_ORTHOLOGUE AFUA_5G11245)"/>
    <property type="match status" value="1"/>
</dbReference>
<evidence type="ECO:0000256" key="3">
    <source>
        <dbReference type="ARBA" id="ARBA00022989"/>
    </source>
</evidence>
<feature type="domain" description="Rhodopsin" evidence="8">
    <location>
        <begin position="101"/>
        <end position="281"/>
    </location>
</feature>
<protein>
    <recommendedName>
        <fullName evidence="8">Rhodopsin domain-containing protein</fullName>
    </recommendedName>
</protein>
<evidence type="ECO:0000256" key="2">
    <source>
        <dbReference type="ARBA" id="ARBA00022692"/>
    </source>
</evidence>
<comment type="caution">
    <text evidence="9">The sequence shown here is derived from an EMBL/GenBank/DDBJ whole genome shotgun (WGS) entry which is preliminary data.</text>
</comment>
<evidence type="ECO:0000256" key="6">
    <source>
        <dbReference type="SAM" id="MobiDB-lite"/>
    </source>
</evidence>
<comment type="similarity">
    <text evidence="5">Belongs to the SAT4 family.</text>
</comment>
<feature type="transmembrane region" description="Helical" evidence="7">
    <location>
        <begin position="145"/>
        <end position="165"/>
    </location>
</feature>
<comment type="subcellular location">
    <subcellularLocation>
        <location evidence="1">Membrane</location>
        <topology evidence="1">Multi-pass membrane protein</topology>
    </subcellularLocation>
</comment>
<gene>
    <name evidence="9" type="ORF">PG994_000529</name>
</gene>
<evidence type="ECO:0000256" key="5">
    <source>
        <dbReference type="ARBA" id="ARBA00038359"/>
    </source>
</evidence>
<dbReference type="Proteomes" id="UP001480595">
    <property type="component" value="Unassembled WGS sequence"/>
</dbReference>
<feature type="region of interest" description="Disordered" evidence="6">
    <location>
        <begin position="305"/>
        <end position="326"/>
    </location>
</feature>
<keyword evidence="4 7" id="KW-0472">Membrane</keyword>
<keyword evidence="3 7" id="KW-1133">Transmembrane helix</keyword>
<accession>A0ABR1X6Q2</accession>
<dbReference type="PANTHER" id="PTHR33048:SF129">
    <property type="entry name" value="INTEGRAL MEMBRANE PROTEIN-RELATED"/>
    <property type="match status" value="1"/>
</dbReference>
<feature type="transmembrane region" description="Helical" evidence="7">
    <location>
        <begin position="185"/>
        <end position="205"/>
    </location>
</feature>
<dbReference type="EMBL" id="JAQQWL010000001">
    <property type="protein sequence ID" value="KAK8091024.1"/>
    <property type="molecule type" value="Genomic_DNA"/>
</dbReference>
<name>A0ABR1X6Q2_9PEZI</name>
<organism evidence="9 10">
    <name type="scientific">Apiospora phragmitis</name>
    <dbReference type="NCBI Taxonomy" id="2905665"/>
    <lineage>
        <taxon>Eukaryota</taxon>
        <taxon>Fungi</taxon>
        <taxon>Dikarya</taxon>
        <taxon>Ascomycota</taxon>
        <taxon>Pezizomycotina</taxon>
        <taxon>Sordariomycetes</taxon>
        <taxon>Xylariomycetidae</taxon>
        <taxon>Amphisphaeriales</taxon>
        <taxon>Apiosporaceae</taxon>
        <taxon>Apiospora</taxon>
    </lineage>
</organism>
<evidence type="ECO:0000256" key="7">
    <source>
        <dbReference type="SAM" id="Phobius"/>
    </source>
</evidence>
<dbReference type="RefSeq" id="XP_066722570.1">
    <property type="nucleotide sequence ID" value="XM_066851938.1"/>
</dbReference>